<dbReference type="GeneID" id="25276146"/>
<evidence type="ECO:0000259" key="3">
    <source>
        <dbReference type="Pfam" id="PF13193"/>
    </source>
</evidence>
<keyword evidence="5" id="KW-1185">Reference proteome</keyword>
<evidence type="ECO:0000313" key="4">
    <source>
        <dbReference type="EMBL" id="KEF63222.1"/>
    </source>
</evidence>
<dbReference type="PROSITE" id="PS00455">
    <property type="entry name" value="AMP_BINDING"/>
    <property type="match status" value="1"/>
</dbReference>
<dbReference type="InterPro" id="IPR045851">
    <property type="entry name" value="AMP-bd_C_sf"/>
</dbReference>
<dbReference type="InterPro" id="IPR025110">
    <property type="entry name" value="AMP-bd_C"/>
</dbReference>
<evidence type="ECO:0000313" key="5">
    <source>
        <dbReference type="Proteomes" id="UP000027920"/>
    </source>
</evidence>
<dbReference type="InterPro" id="IPR000873">
    <property type="entry name" value="AMP-dep_synth/lig_dom"/>
</dbReference>
<dbReference type="Gene3D" id="3.40.50.12780">
    <property type="entry name" value="N-terminal domain of ligase-like"/>
    <property type="match status" value="1"/>
</dbReference>
<dbReference type="EMBL" id="AMGV01000001">
    <property type="protein sequence ID" value="KEF63222.1"/>
    <property type="molecule type" value="Genomic_DNA"/>
</dbReference>
<feature type="domain" description="AMP-binding enzyme C-terminal" evidence="3">
    <location>
        <begin position="451"/>
        <end position="527"/>
    </location>
</feature>
<dbReference type="FunFam" id="3.30.300.30:FF:000007">
    <property type="entry name" value="4-coumarate--CoA ligase 2"/>
    <property type="match status" value="1"/>
</dbReference>
<evidence type="ECO:0008006" key="6">
    <source>
        <dbReference type="Google" id="ProtNLM"/>
    </source>
</evidence>
<dbReference type="STRING" id="1182545.A0A072PU05"/>
<proteinExistence type="inferred from homology"/>
<dbReference type="OrthoDB" id="6509636at2759"/>
<dbReference type="PANTHER" id="PTHR24096:SF265">
    <property type="entry name" value="ENZYME, PUTATIVE (AFU_ORTHOLOGUE AFUA_5G14270)-RELATED"/>
    <property type="match status" value="1"/>
</dbReference>
<sequence>MPFLAQEHLPISNKDILSWIFDEPKYDLDKPVYVDAVNSSRTLSLNQSRAIIRKLVAGFRAAGIKKGDCVCVQSFNDLYYPMLFLGIVAVGGVFTGVNPSYTPFELAHHLRTSKAKFIIAEPELLDSIKAAAKECKIPDLNIRIFNVHGQFIPQGYQSWSKLLEHGEEDWVRFDDKEISSTTPAAFLFSSGTTGLPKAAVISHYNLVAQHTLAVEPQPELYEVSRLLYMPMFHAAVVPQGHTSALKAGTTSYILRRFDLELFFSSIQKFKITEIAVMPPIVLMVLASPLTKNYDLTSVKSTKSGSASLSKEDQFAFERLLAHDAAFNQVWGMTETSCVASRFWHPENDQTGSIGRFIPNLDVKLVDDKDNDITALGATGELLIRGPTIICQYYENPVANAASFDSEGFFRTGDIVTCEDGPGLTPATAKWYIIDRKKELIKCRGFQVSPSEIEAVILQHPAIIDAAVIGIKAEDPKDGENPRAYVVRQTAVSEAEVKDWCARRLAKYKALAGGVVFVDAIPKNAGGKILKRILREQAQKEVKGTRSGPRL</sequence>
<dbReference type="Proteomes" id="UP000027920">
    <property type="component" value="Unassembled WGS sequence"/>
</dbReference>
<dbReference type="GO" id="GO:0016405">
    <property type="term" value="F:CoA-ligase activity"/>
    <property type="evidence" value="ECO:0007669"/>
    <property type="project" value="TreeGrafter"/>
</dbReference>
<dbReference type="Pfam" id="PF13193">
    <property type="entry name" value="AMP-binding_C"/>
    <property type="match status" value="1"/>
</dbReference>
<feature type="domain" description="AMP-dependent synthetase/ligase" evidence="2">
    <location>
        <begin position="29"/>
        <end position="393"/>
    </location>
</feature>
<dbReference type="InterPro" id="IPR042099">
    <property type="entry name" value="ANL_N_sf"/>
</dbReference>
<comment type="similarity">
    <text evidence="1">Belongs to the ATP-dependent AMP-binding enzyme family.</text>
</comment>
<dbReference type="CDD" id="cd05911">
    <property type="entry name" value="Firefly_Luc_like"/>
    <property type="match status" value="1"/>
</dbReference>
<dbReference type="AlphaFoldDB" id="A0A072PU05"/>
<dbReference type="RefSeq" id="XP_013265812.1">
    <property type="nucleotide sequence ID" value="XM_013410358.1"/>
</dbReference>
<dbReference type="InterPro" id="IPR020845">
    <property type="entry name" value="AMP-binding_CS"/>
</dbReference>
<dbReference type="SUPFAM" id="SSF56801">
    <property type="entry name" value="Acetyl-CoA synthetase-like"/>
    <property type="match status" value="1"/>
</dbReference>
<evidence type="ECO:0000259" key="2">
    <source>
        <dbReference type="Pfam" id="PF00501"/>
    </source>
</evidence>
<organism evidence="4 5">
    <name type="scientific">Exophiala aquamarina CBS 119918</name>
    <dbReference type="NCBI Taxonomy" id="1182545"/>
    <lineage>
        <taxon>Eukaryota</taxon>
        <taxon>Fungi</taxon>
        <taxon>Dikarya</taxon>
        <taxon>Ascomycota</taxon>
        <taxon>Pezizomycotina</taxon>
        <taxon>Eurotiomycetes</taxon>
        <taxon>Chaetothyriomycetidae</taxon>
        <taxon>Chaetothyriales</taxon>
        <taxon>Herpotrichiellaceae</taxon>
        <taxon>Exophiala</taxon>
    </lineage>
</organism>
<dbReference type="GO" id="GO:0019748">
    <property type="term" value="P:secondary metabolic process"/>
    <property type="evidence" value="ECO:0007669"/>
    <property type="project" value="TreeGrafter"/>
</dbReference>
<dbReference type="HOGENOM" id="CLU_000022_59_2_1"/>
<dbReference type="Pfam" id="PF00501">
    <property type="entry name" value="AMP-binding"/>
    <property type="match status" value="1"/>
</dbReference>
<evidence type="ECO:0000256" key="1">
    <source>
        <dbReference type="ARBA" id="ARBA00006432"/>
    </source>
</evidence>
<name>A0A072PU05_9EURO</name>
<comment type="caution">
    <text evidence="4">The sequence shown here is derived from an EMBL/GenBank/DDBJ whole genome shotgun (WGS) entry which is preliminary data.</text>
</comment>
<dbReference type="VEuPathDB" id="FungiDB:A1O9_01199"/>
<accession>A0A072PU05</accession>
<reference evidence="4 5" key="1">
    <citation type="submission" date="2013-03" db="EMBL/GenBank/DDBJ databases">
        <title>The Genome Sequence of Exophiala aquamarina CBS 119918.</title>
        <authorList>
            <consortium name="The Broad Institute Genomics Platform"/>
            <person name="Cuomo C."/>
            <person name="de Hoog S."/>
            <person name="Gorbushina A."/>
            <person name="Walker B."/>
            <person name="Young S.K."/>
            <person name="Zeng Q."/>
            <person name="Gargeya S."/>
            <person name="Fitzgerald M."/>
            <person name="Haas B."/>
            <person name="Abouelleil A."/>
            <person name="Allen A.W."/>
            <person name="Alvarado L."/>
            <person name="Arachchi H.M."/>
            <person name="Berlin A.M."/>
            <person name="Chapman S.B."/>
            <person name="Gainer-Dewar J."/>
            <person name="Goldberg J."/>
            <person name="Griggs A."/>
            <person name="Gujja S."/>
            <person name="Hansen M."/>
            <person name="Howarth C."/>
            <person name="Imamovic A."/>
            <person name="Ireland A."/>
            <person name="Larimer J."/>
            <person name="McCowan C."/>
            <person name="Murphy C."/>
            <person name="Pearson M."/>
            <person name="Poon T.W."/>
            <person name="Priest M."/>
            <person name="Roberts A."/>
            <person name="Saif S."/>
            <person name="Shea T."/>
            <person name="Sisk P."/>
            <person name="Sykes S."/>
            <person name="Wortman J."/>
            <person name="Nusbaum C."/>
            <person name="Birren B."/>
        </authorList>
    </citation>
    <scope>NUCLEOTIDE SEQUENCE [LARGE SCALE GENOMIC DNA]</scope>
    <source>
        <strain evidence="4 5">CBS 119918</strain>
    </source>
</reference>
<protein>
    <recommendedName>
        <fullName evidence="6">4-coumarate-CoA ligase</fullName>
    </recommendedName>
</protein>
<gene>
    <name evidence="4" type="ORF">A1O9_01199</name>
</gene>
<dbReference type="Gene3D" id="3.30.300.30">
    <property type="match status" value="1"/>
</dbReference>
<dbReference type="PANTHER" id="PTHR24096">
    <property type="entry name" value="LONG-CHAIN-FATTY-ACID--COA LIGASE"/>
    <property type="match status" value="1"/>
</dbReference>